<evidence type="ECO:0000313" key="1">
    <source>
        <dbReference type="EMBL" id="QCW23197.1"/>
    </source>
</evidence>
<name>A0A513SS53_9CAUD</name>
<accession>A0A513SS53</accession>
<protein>
    <submittedName>
        <fullName evidence="1">Uncharacterized protein</fullName>
    </submittedName>
</protein>
<dbReference type="Proteomes" id="UP000316194">
    <property type="component" value="Segment"/>
</dbReference>
<reference evidence="1 2" key="1">
    <citation type="submission" date="2019-01" db="EMBL/GenBank/DDBJ databases">
        <authorList>
            <person name="Le T.S."/>
            <person name="Kurtboke I."/>
        </authorList>
    </citation>
    <scope>NUCLEOTIDE SEQUENCE [LARGE SCALE GENOMIC DNA]</scope>
</reference>
<evidence type="ECO:0000313" key="2">
    <source>
        <dbReference type="Proteomes" id="UP000316194"/>
    </source>
</evidence>
<organism evidence="1 2">
    <name type="scientific">Vibrio phage 5 TSL-2019</name>
    <dbReference type="NCBI Taxonomy" id="2578086"/>
    <lineage>
        <taxon>Viruses</taxon>
        <taxon>Duplodnaviria</taxon>
        <taxon>Heunggongvirae</taxon>
        <taxon>Uroviricota</taxon>
        <taxon>Caudoviricetes</taxon>
        <taxon>Chimalliviridae</taxon>
        <taxon>Gorgonvirinae</taxon>
        <taxon>Aphroditevirus</taxon>
        <taxon>Aphroditevirus USC1</taxon>
    </lineage>
</organism>
<sequence>MRKNCIKVVNIALNDYTNLIGNEHSVFNGIALIHETLTDLGYHVLNRHIVYGDEATLYPVKTFIHTTLVAQSSGISTDTQVTVRPASPGCYAVMFFK</sequence>
<dbReference type="EMBL" id="MK358448">
    <property type="protein sequence ID" value="QCW23197.1"/>
    <property type="molecule type" value="Genomic_DNA"/>
</dbReference>
<proteinExistence type="predicted"/>